<dbReference type="GO" id="GO:0016042">
    <property type="term" value="P:lipid catabolic process"/>
    <property type="evidence" value="ECO:0007669"/>
    <property type="project" value="UniProtKB-KW"/>
</dbReference>
<evidence type="ECO:0000256" key="11">
    <source>
        <dbReference type="ARBA" id="ARBA00023098"/>
    </source>
</evidence>
<reference evidence="17 18" key="1">
    <citation type="submission" date="2023-10" db="EMBL/GenBank/DDBJ databases">
        <title>Chromosome-scale genome assembly provides insights into flower coloration mechanisms of Canna indica.</title>
        <authorList>
            <person name="Li C."/>
        </authorList>
    </citation>
    <scope>NUCLEOTIDE SEQUENCE [LARGE SCALE GENOMIC DNA]</scope>
    <source>
        <tissue evidence="17">Flower</tissue>
    </source>
</reference>
<dbReference type="Proteomes" id="UP001327560">
    <property type="component" value="Chromosome 5"/>
</dbReference>
<evidence type="ECO:0000256" key="10">
    <source>
        <dbReference type="ARBA" id="ARBA00022963"/>
    </source>
</evidence>
<dbReference type="GO" id="GO:0005509">
    <property type="term" value="F:calcium ion binding"/>
    <property type="evidence" value="ECO:0007669"/>
    <property type="project" value="InterPro"/>
</dbReference>
<evidence type="ECO:0000256" key="3">
    <source>
        <dbReference type="ARBA" id="ARBA00007056"/>
    </source>
</evidence>
<evidence type="ECO:0000256" key="4">
    <source>
        <dbReference type="ARBA" id="ARBA00013278"/>
    </source>
</evidence>
<dbReference type="GO" id="GO:0006644">
    <property type="term" value="P:phospholipid metabolic process"/>
    <property type="evidence" value="ECO:0007669"/>
    <property type="project" value="InterPro"/>
</dbReference>
<dbReference type="EMBL" id="CP136894">
    <property type="protein sequence ID" value="WOL09451.1"/>
    <property type="molecule type" value="Genomic_DNA"/>
</dbReference>
<organism evidence="17 18">
    <name type="scientific">Canna indica</name>
    <name type="common">Indian-shot</name>
    <dbReference type="NCBI Taxonomy" id="4628"/>
    <lineage>
        <taxon>Eukaryota</taxon>
        <taxon>Viridiplantae</taxon>
        <taxon>Streptophyta</taxon>
        <taxon>Embryophyta</taxon>
        <taxon>Tracheophyta</taxon>
        <taxon>Spermatophyta</taxon>
        <taxon>Magnoliopsida</taxon>
        <taxon>Liliopsida</taxon>
        <taxon>Zingiberales</taxon>
        <taxon>Cannaceae</taxon>
        <taxon>Canna</taxon>
    </lineage>
</organism>
<keyword evidence="7 16" id="KW-0732">Signal</keyword>
<evidence type="ECO:0000313" key="17">
    <source>
        <dbReference type="EMBL" id="WOL09451.1"/>
    </source>
</evidence>
<keyword evidence="9 14" id="KW-0106">Calcium</keyword>
<dbReference type="CDD" id="cd04706">
    <property type="entry name" value="PLA2_plant"/>
    <property type="match status" value="1"/>
</dbReference>
<feature type="binding site" evidence="14">
    <location>
        <position position="97"/>
    </location>
    <ligand>
        <name>Ca(2+)</name>
        <dbReference type="ChEBI" id="CHEBI:29108"/>
    </ligand>
</feature>
<comment type="similarity">
    <text evidence="3">Belongs to the phospholipase A2 family.</text>
</comment>
<evidence type="ECO:0000256" key="12">
    <source>
        <dbReference type="ARBA" id="ARBA00023157"/>
    </source>
</evidence>
<comment type="cofactor">
    <cofactor evidence="14">
        <name>Ca(2+)</name>
        <dbReference type="ChEBI" id="CHEBI:29108"/>
    </cofactor>
    <text evidence="14">Binds 1 Ca(2+) ion per subunit.</text>
</comment>
<evidence type="ECO:0000256" key="9">
    <source>
        <dbReference type="ARBA" id="ARBA00022837"/>
    </source>
</evidence>
<comment type="catalytic activity">
    <reaction evidence="1">
        <text>a 1,2-diacyl-sn-glycero-3-phosphocholine + H2O = a 1-acyl-sn-glycero-3-phosphocholine + a fatty acid + H(+)</text>
        <dbReference type="Rhea" id="RHEA:15801"/>
        <dbReference type="ChEBI" id="CHEBI:15377"/>
        <dbReference type="ChEBI" id="CHEBI:15378"/>
        <dbReference type="ChEBI" id="CHEBI:28868"/>
        <dbReference type="ChEBI" id="CHEBI:57643"/>
        <dbReference type="ChEBI" id="CHEBI:58168"/>
        <dbReference type="EC" id="3.1.1.4"/>
    </reaction>
</comment>
<comment type="function">
    <text evidence="13">PA2 catalyzes the calcium-dependent hydrolysis of the 2-acyl groups in 3-sn-phosphoglycerides. Releases lysophospholipids (LPLs) and free fatty acids (FFAs) from membrane phospholipids in response to hormones and other external stimuli.</text>
</comment>
<keyword evidence="5" id="KW-0964">Secreted</keyword>
<feature type="chain" id="PRO_5042835366" description="phospholipase A2" evidence="16">
    <location>
        <begin position="33"/>
        <end position="161"/>
    </location>
</feature>
<keyword evidence="12 15" id="KW-1015">Disulfide bond</keyword>
<evidence type="ECO:0000256" key="6">
    <source>
        <dbReference type="ARBA" id="ARBA00022723"/>
    </source>
</evidence>
<evidence type="ECO:0000256" key="2">
    <source>
        <dbReference type="ARBA" id="ARBA00004613"/>
    </source>
</evidence>
<evidence type="ECO:0000256" key="7">
    <source>
        <dbReference type="ARBA" id="ARBA00022729"/>
    </source>
</evidence>
<name>A0AAQ3QHA7_9LILI</name>
<feature type="signal peptide" evidence="16">
    <location>
        <begin position="1"/>
        <end position="32"/>
    </location>
</feature>
<keyword evidence="8" id="KW-0378">Hydrolase</keyword>
<dbReference type="GO" id="GO:0004623">
    <property type="term" value="F:phospholipase A2 activity"/>
    <property type="evidence" value="ECO:0007669"/>
    <property type="project" value="UniProtKB-EC"/>
</dbReference>
<dbReference type="SUPFAM" id="SSF48619">
    <property type="entry name" value="Phospholipase A2, PLA2"/>
    <property type="match status" value="1"/>
</dbReference>
<evidence type="ECO:0000256" key="14">
    <source>
        <dbReference type="PIRSR" id="PIRSR601211-2"/>
    </source>
</evidence>
<protein>
    <recommendedName>
        <fullName evidence="4">phospholipase A2</fullName>
        <ecNumber evidence="4">3.1.1.4</ecNumber>
    </recommendedName>
</protein>
<dbReference type="Gene3D" id="1.20.90.10">
    <property type="entry name" value="Phospholipase A2 domain"/>
    <property type="match status" value="1"/>
</dbReference>
<dbReference type="GO" id="GO:0050482">
    <property type="term" value="P:arachidonate secretion"/>
    <property type="evidence" value="ECO:0007669"/>
    <property type="project" value="InterPro"/>
</dbReference>
<evidence type="ECO:0000256" key="8">
    <source>
        <dbReference type="ARBA" id="ARBA00022801"/>
    </source>
</evidence>
<evidence type="ECO:0000313" key="18">
    <source>
        <dbReference type="Proteomes" id="UP001327560"/>
    </source>
</evidence>
<evidence type="ECO:0000256" key="5">
    <source>
        <dbReference type="ARBA" id="ARBA00022525"/>
    </source>
</evidence>
<evidence type="ECO:0000256" key="15">
    <source>
        <dbReference type="PIRSR" id="PIRSR601211-3"/>
    </source>
</evidence>
<sequence length="161" mass="17340">MAAGTWRKSHFATSFLLALALLLFSATPAVHGLNIGVQSVNPGGITTSKQQCSRKCESDHCTVPPFLRYGKYCGILYSGCPGEKPCDALDACCMVHDACVQSKHDYLSQECNENFLNCIAAVREAGKGTFKGNKCMVEEVMDVISLVIEAALLAGRVLHKP</sequence>
<feature type="binding site" evidence="14">
    <location>
        <position position="74"/>
    </location>
    <ligand>
        <name>Ca(2+)</name>
        <dbReference type="ChEBI" id="CHEBI:29108"/>
    </ligand>
</feature>
<feature type="binding site" evidence="14">
    <location>
        <position position="72"/>
    </location>
    <ligand>
        <name>Ca(2+)</name>
        <dbReference type="ChEBI" id="CHEBI:29108"/>
    </ligand>
</feature>
<keyword evidence="11" id="KW-0443">Lipid metabolism</keyword>
<proteinExistence type="inferred from homology"/>
<dbReference type="GO" id="GO:0008289">
    <property type="term" value="F:lipid binding"/>
    <property type="evidence" value="ECO:0007669"/>
    <property type="project" value="TreeGrafter"/>
</dbReference>
<accession>A0AAQ3QHA7</accession>
<dbReference type="FunFam" id="1.20.90.10:FF:000005">
    <property type="entry name" value="Secretory phospholipase A2"/>
    <property type="match status" value="1"/>
</dbReference>
<keyword evidence="10" id="KW-0442">Lipid degradation</keyword>
<dbReference type="InterPro" id="IPR001211">
    <property type="entry name" value="PLA2"/>
</dbReference>
<evidence type="ECO:0000256" key="13">
    <source>
        <dbReference type="ARBA" id="ARBA00059871"/>
    </source>
</evidence>
<evidence type="ECO:0000256" key="1">
    <source>
        <dbReference type="ARBA" id="ARBA00001604"/>
    </source>
</evidence>
<dbReference type="InterPro" id="IPR033113">
    <property type="entry name" value="PLA2_histidine"/>
</dbReference>
<keyword evidence="6 14" id="KW-0479">Metal-binding</keyword>
<evidence type="ECO:0000256" key="16">
    <source>
        <dbReference type="SAM" id="SignalP"/>
    </source>
</evidence>
<gene>
    <name evidence="17" type="ORF">Cni_G18204</name>
</gene>
<dbReference type="GO" id="GO:0005576">
    <property type="term" value="C:extracellular region"/>
    <property type="evidence" value="ECO:0007669"/>
    <property type="project" value="UniProtKB-SubCell"/>
</dbReference>
<dbReference type="AlphaFoldDB" id="A0AAQ3QHA7"/>
<dbReference type="PANTHER" id="PTHR11716:SF47">
    <property type="entry name" value="PHOSPHOLIPASE A2-ALPHA"/>
    <property type="match status" value="1"/>
</dbReference>
<dbReference type="PANTHER" id="PTHR11716">
    <property type="entry name" value="PHOSPHOLIPASE A2 FAMILY MEMBER"/>
    <property type="match status" value="1"/>
</dbReference>
<dbReference type="PROSITE" id="PS00118">
    <property type="entry name" value="PA2_HIS"/>
    <property type="match status" value="1"/>
</dbReference>
<dbReference type="EC" id="3.1.1.4" evidence="4"/>
<keyword evidence="18" id="KW-1185">Reference proteome</keyword>
<dbReference type="InterPro" id="IPR036444">
    <property type="entry name" value="PLipase_A2_dom_sf"/>
</dbReference>
<feature type="disulfide bond" evidence="15">
    <location>
        <begin position="73"/>
        <end position="93"/>
    </location>
</feature>
<comment type="subcellular location">
    <subcellularLocation>
        <location evidence="2">Secreted</location>
    </subcellularLocation>
</comment>